<dbReference type="Gene3D" id="1.10.287.1490">
    <property type="match status" value="1"/>
</dbReference>
<feature type="coiled-coil region" evidence="1">
    <location>
        <begin position="932"/>
        <end position="959"/>
    </location>
</feature>
<evidence type="ECO:0000256" key="1">
    <source>
        <dbReference type="SAM" id="Coils"/>
    </source>
</evidence>
<feature type="coiled-coil region" evidence="1">
    <location>
        <begin position="3092"/>
        <end position="3119"/>
    </location>
</feature>
<dbReference type="PANTHER" id="PTHR45615:SF66">
    <property type="entry name" value="CARD DOMAIN-CONTAINING PROTEIN"/>
    <property type="match status" value="1"/>
</dbReference>
<feature type="coiled-coil region" evidence="1">
    <location>
        <begin position="454"/>
        <end position="481"/>
    </location>
</feature>
<feature type="region of interest" description="Disordered" evidence="2">
    <location>
        <begin position="3335"/>
        <end position="3367"/>
    </location>
</feature>
<evidence type="ECO:0008006" key="5">
    <source>
        <dbReference type="Google" id="ProtNLM"/>
    </source>
</evidence>
<dbReference type="GeneID" id="94291107"/>
<feature type="coiled-coil region" evidence="1">
    <location>
        <begin position="871"/>
        <end position="898"/>
    </location>
</feature>
<feature type="coiled-coil region" evidence="1">
    <location>
        <begin position="2215"/>
        <end position="2302"/>
    </location>
</feature>
<feature type="coiled-coil region" evidence="1">
    <location>
        <begin position="2582"/>
        <end position="2831"/>
    </location>
</feature>
<keyword evidence="4" id="KW-1185">Reference proteome</keyword>
<feature type="coiled-coil region" evidence="1">
    <location>
        <begin position="2441"/>
        <end position="2556"/>
    </location>
</feature>
<evidence type="ECO:0000313" key="3">
    <source>
        <dbReference type="EMBL" id="KAG5505725.1"/>
    </source>
</evidence>
<feature type="region of interest" description="Disordered" evidence="2">
    <location>
        <begin position="120"/>
        <end position="147"/>
    </location>
</feature>
<reference evidence="3 4" key="1">
    <citation type="submission" date="2021-02" db="EMBL/GenBank/DDBJ databases">
        <title>Porcisia hertigi Genome sequencing and assembly.</title>
        <authorList>
            <person name="Almutairi H."/>
            <person name="Gatherer D."/>
        </authorList>
    </citation>
    <scope>NUCLEOTIDE SEQUENCE [LARGE SCALE GENOMIC DNA]</scope>
    <source>
        <strain evidence="3 4">C119</strain>
    </source>
</reference>
<feature type="coiled-coil region" evidence="1">
    <location>
        <begin position="715"/>
        <end position="769"/>
    </location>
</feature>
<feature type="compositionally biased region" description="Basic and acidic residues" evidence="2">
    <location>
        <begin position="1129"/>
        <end position="1139"/>
    </location>
</feature>
<feature type="coiled-coil region" evidence="1">
    <location>
        <begin position="654"/>
        <end position="681"/>
    </location>
</feature>
<feature type="coiled-coil region" evidence="1">
    <location>
        <begin position="515"/>
        <end position="559"/>
    </location>
</feature>
<evidence type="ECO:0000313" key="4">
    <source>
        <dbReference type="Proteomes" id="UP000674318"/>
    </source>
</evidence>
<comment type="caution">
    <text evidence="3">The sequence shown here is derived from an EMBL/GenBank/DDBJ whole genome shotgun (WGS) entry which is preliminary data.</text>
</comment>
<name>A0A836IJC6_9TRYP</name>
<sequence length="3367" mass="364635">MTSLPLHQGHIADNISTPGGDASLLYPPLTPKREVELRAKGRQLLDEHRREVAEKGLPYTAEEVALMREQGRELLRASREAAAANGGHHVPAPLLSAAVRAAAAPAHPSRLLIDASGVSFEGGRSGATQSTSEPTQQPYDNGAMTSPLNTQQSATVDGGIPCAREKPTFSDSTAVQLPSSPAHLQDLLEEVQRLQSLVAAQEAQLHAQQSSAGLTTEELLTKSHVDALRKSLIEQFNEHMAQCEQANQTYWEKVTAQHQREVCALQAECAQHKQRAAEAEALAQGQQSKHDARNEESSDVTATLRLDVTRLEGELQLARQQSSDAQTARDSLAATATHLSSTVEAQRAMIIQLQQELSSANTQLQAVREEAQHALNENERALNASRLEILNLHTSLRERIAELEAANAELQAACASAASAAPPAHDGANPFADAEDPFGGPPRVVAPAVGDAELDAARQRIAELEAANAELQAACASAAAAAPPAHDGANPFADAEDPFAGPPRVVAPAVGDAELDAARQRIAELEAANAELDAARQRIAELEAANAELQAACASAAAAAPPAHDGANPFADAEDPFGDPPRVAAPAVGDAELDAARRRIAELEAANAELQAACASAAAAAPPAHDGANPFADAEDPFAGPPRVVAPAVGDAELDAARQRIAELEAANAELQAACASAAAAAPPAHDGANPFADAEDPFGGPPRVAAPAVGDAELDAARRRIAELEAANVELDAARRRIAELEAANAELDAARQRIAELEAANAELQAACASAPAAAPPAHDGANPFADAEDPFAGPPRVVAPAVGDAELDAARQRIAELEAANAELQAACASAAAAASPAHDGANPFADAEDPFGGPPRVVAPAVGDAELDAARQRIAELEAANAELQAACASAAAAAPPAHDGANPFADAEDPFGGPPRVVAPAVGDAELDAARQRIAELEAANAELQVANESAGRAWRECLAKLDAERQVVVDLEDALDVAAGDLEGLHEDLEEKSRLIQALRAGEAALGCLSVDTTGSIGANGWTLAPSPEKARKGMCEGGSENSAEVLHVLRCRVADLTHELETMRHQQEGMSVSAMVPGMEALGRQYAEHERRLVLAEEARAALEEEVQRLRGKATSVSGRWMSEDGRDREGSGEQASSLDGRNAHTTAMETPPASLVDPLHVPPNGDGAEGGMVSSAVQPPHVSTTMKLQSAPENFACSKGGSTPTGSATRLVTRDKQTPASLPAMPVAALSEGPKQNEGECGRSASLTLASLNGSRDCQASRRGGVIPGTLRHESGDGEGLISAEEDVACQWAASSCMVLSAPDRDSEVCDAVSTGWNNEVDFNLPHRCSRDIDVDGDEDDVNTEACNVSISTRVTALHGRQGAHNAAVEERVDDSSVTMQELGRRYADAQQRLYSSEEARQSLEVGVEGLQTVVTRQPQRMSPGVCASRAVGNEADPLTVTTSFASSVPTAARERPIKQGCPGKNASPPTTTSSRPGGGDDAESGSFGSALYSEPGVSVTTTAAPAHDDGSGGRQNRLATATIEDTAALHERIVELENRLSDMEAQHEEELQALAEAAADRIEAIEEQYAEDLAAAQKTAATAGEGCQANLETTTSLMRQVRQLTESLADARSAHAAELRTLREEHEVLLQRRLSEQENSFEAVIWKLDQQHRDQLRILASAGETGGHALTGEEGVVGTALSSLPPEEDKRAQYWEEQHATLLKRFEQLQREYDALTYGTGAQQRSCYEEGADRQEQPQSRAVRDAAAAQLETLHRRLEEMDKVVKAAQTDAQDRSDELRDFTARHAEHEAALRAELDNLRSQVQSAHDELARANNLNEELSELLQQGATSVETAMRERDAQHTALEQQVQQLKQQLAMAEDRLADRQAALQEQGVNADALQRRLFEMEEEKRAAEARLREGQRNAEEAERATVNAANRAARDAEQARVAVQEAMVQEHATHKQEIAALHRELDELRAELEAAQTVAATVPLEVQRHQRDLGTVRDRLTEALRSQQELQQELKSSRAEVERQRLLLMREGIGNSTDADDCGTSPSLDAHLNALLHRNEELGERLRDAASEQDRLQEERDRLSMQVKSAARVVEVKEQAMRRQEAELRSVRSQLSTVRDDLSQRVQTNHALQVEIDHLQERLEDTTNAYEKLQGIHMETVSKSGMLGHAVALLTAKAVTIPRALEEYVEVVLSAYNTLLQTASRDRRHIYDRCDLIEKAAAEAMAEAEEQNRVYEAAIADAQEEQQQMKEIIEGLQQAVQKAEEAKIAAVADATAARSDLEATRRQAREDVFNAQRDLQAAELRQADTLHSLSLLQEEVTNTADLIRTQKRNYDRREEELMERVTRLQGEVEASNSAARQLQQAADESRRELQSIADSAVQAQDRAVHDAQALQTQLARVLPRLAQLEDEQAQRTADLMDTAQQLSALHKKTTSAECVSRKHIDELNQTLEQLLQAHTTLQQTHTSTEATADRLRSQLANVTQELERTTKRVTEQEEELTKVRAQLHELETCTSRVMADDQARLRDSERRLQGLVQRNTALQQECDALQESLQSLRIEHESTVDALNRKSEAFVAQDKLMNHQVRLLRERVSTLEVERQELMSSTESLTAARDRCQRDALSLEHQLEHLQHHLRTSNEHSERLNQEMVQLKTDHSTEVDRLRESITDAQKELAKCRQLLTQAEARQVEQESTHYSLSAEVSALREELRGVRALAEKATEEYRKSKMRQEETVTVLQSQVSQLNEDLRGKEDQVRMLENTSAHQEDTIHGLRQDIAEAMASLKHTRQELLNQKEAAAAAREHHRRDRCELQEKLNDAEDAMAEMTRSQEQYRQRMTSKVELYEVSEQALRGEVCDLRADVARLEEALAATTHRKVTAETHQSRQAQSIKAAESELQTLRSQTVHDMTEIAALKLQLQQRTSEVERCRREAPAQLTSERHLWEVEHMAACDALEEALRQEQQANKDAREARERALAALASKQEDVIAMESKCRSLREKERQLRRRFDAAQSQLTLLEGLAKTTADDLGITLRGLLGDKEGTLVDAAPHSHDISVDSTDSDVAAAVAAIAVSGAAVQTVMDELQRRLSIFTLAAHSLDSEDDQLVELRKALEQQEDAVQLLVEACAGEGLGSTSSATPLRSGTAGVDVVTPGLNNTPTPSFTKSVGAPLASSGAVSTAVVHLRSVLTSAQRVFVQRIGQASSTYVHRVEDHLRTSRQMLRSVMMAMGSYEMVSQPAGRPTTAALSSRHKLQVSATVAELHRRTAALTRAVERMLDLVVRGEGAQSPALCSSPQSLNGNMFEGQLQELRRLFSEAESYVLRPFNELLCVSESPLVRTAASAAVDEESAVGEEPPPPPPPHQSFSCTESDGWGG</sequence>
<protein>
    <recommendedName>
        <fullName evidence="5">Plectin</fullName>
    </recommendedName>
</protein>
<feature type="coiled-coil region" evidence="1">
    <location>
        <begin position="343"/>
        <end position="420"/>
    </location>
</feature>
<gene>
    <name evidence="3" type="ORF">JKF63_05060</name>
</gene>
<proteinExistence type="predicted"/>
<dbReference type="RefSeq" id="XP_067757393.1">
    <property type="nucleotide sequence ID" value="XM_067901030.1"/>
</dbReference>
<accession>A0A836IJC6</accession>
<feature type="coiled-coil region" evidence="1">
    <location>
        <begin position="593"/>
        <end position="620"/>
    </location>
</feature>
<feature type="region of interest" description="Disordered" evidence="2">
    <location>
        <begin position="1454"/>
        <end position="1502"/>
    </location>
</feature>
<dbReference type="PANTHER" id="PTHR45615">
    <property type="entry name" value="MYOSIN HEAVY CHAIN, NON-MUSCLE"/>
    <property type="match status" value="1"/>
</dbReference>
<feature type="compositionally biased region" description="Polar residues" evidence="2">
    <location>
        <begin position="126"/>
        <end position="147"/>
    </location>
</feature>
<dbReference type="OrthoDB" id="267384at2759"/>
<dbReference type="EMBL" id="JAFJZO010000021">
    <property type="protein sequence ID" value="KAG5505725.1"/>
    <property type="molecule type" value="Genomic_DNA"/>
</dbReference>
<feature type="coiled-coil region" evidence="1">
    <location>
        <begin position="2049"/>
        <end position="2153"/>
    </location>
</feature>
<feature type="coiled-coil region" evidence="1">
    <location>
        <begin position="2906"/>
        <end position="3008"/>
    </location>
</feature>
<feature type="coiled-coil region" evidence="1">
    <location>
        <begin position="810"/>
        <end position="837"/>
    </location>
</feature>
<keyword evidence="1" id="KW-0175">Coiled coil</keyword>
<evidence type="ECO:0000256" key="2">
    <source>
        <dbReference type="SAM" id="MobiDB-lite"/>
    </source>
</evidence>
<feature type="region of interest" description="Disordered" evidence="2">
    <location>
        <begin position="1905"/>
        <end position="1926"/>
    </location>
</feature>
<dbReference type="KEGG" id="phet:94291107"/>
<feature type="region of interest" description="Disordered" evidence="2">
    <location>
        <begin position="280"/>
        <end position="300"/>
    </location>
</feature>
<feature type="coiled-coil region" evidence="1">
    <location>
        <begin position="1535"/>
        <end position="1577"/>
    </location>
</feature>
<feature type="coiled-coil region" evidence="1">
    <location>
        <begin position="2328"/>
        <end position="2376"/>
    </location>
</feature>
<organism evidence="3 4">
    <name type="scientific">Porcisia hertigi</name>
    <dbReference type="NCBI Taxonomy" id="2761500"/>
    <lineage>
        <taxon>Eukaryota</taxon>
        <taxon>Discoba</taxon>
        <taxon>Euglenozoa</taxon>
        <taxon>Kinetoplastea</taxon>
        <taxon>Metakinetoplastina</taxon>
        <taxon>Trypanosomatida</taxon>
        <taxon>Trypanosomatidae</taxon>
        <taxon>Leishmaniinae</taxon>
        <taxon>Porcisia</taxon>
    </lineage>
</organism>
<feature type="region of interest" description="Disordered" evidence="2">
    <location>
        <begin position="1"/>
        <end position="22"/>
    </location>
</feature>
<feature type="compositionally biased region" description="Basic and acidic residues" evidence="2">
    <location>
        <begin position="1905"/>
        <end position="1920"/>
    </location>
</feature>
<feature type="region of interest" description="Disordered" evidence="2">
    <location>
        <begin position="1123"/>
        <end position="1166"/>
    </location>
</feature>
<dbReference type="Proteomes" id="UP000674318">
    <property type="component" value="Chromosome 21"/>
</dbReference>
<feature type="compositionally biased region" description="Polar residues" evidence="2">
    <location>
        <begin position="1141"/>
        <end position="1156"/>
    </location>
</feature>
<feature type="coiled-coil region" evidence="1">
    <location>
        <begin position="1086"/>
        <end position="1120"/>
    </location>
</feature>